<name>A0A9D4PWR2_RHISA</name>
<reference evidence="2" key="1">
    <citation type="journal article" date="2020" name="Cell">
        <title>Large-Scale Comparative Analyses of Tick Genomes Elucidate Their Genetic Diversity and Vector Capacities.</title>
        <authorList>
            <consortium name="Tick Genome and Microbiome Consortium (TIGMIC)"/>
            <person name="Jia N."/>
            <person name="Wang J."/>
            <person name="Shi W."/>
            <person name="Du L."/>
            <person name="Sun Y."/>
            <person name="Zhan W."/>
            <person name="Jiang J.F."/>
            <person name="Wang Q."/>
            <person name="Zhang B."/>
            <person name="Ji P."/>
            <person name="Bell-Sakyi L."/>
            <person name="Cui X.M."/>
            <person name="Yuan T.T."/>
            <person name="Jiang B.G."/>
            <person name="Yang W.F."/>
            <person name="Lam T.T."/>
            <person name="Chang Q.C."/>
            <person name="Ding S.J."/>
            <person name="Wang X.J."/>
            <person name="Zhu J.G."/>
            <person name="Ruan X.D."/>
            <person name="Zhao L."/>
            <person name="Wei J.T."/>
            <person name="Ye R.Z."/>
            <person name="Que T.C."/>
            <person name="Du C.H."/>
            <person name="Zhou Y.H."/>
            <person name="Cheng J.X."/>
            <person name="Dai P.F."/>
            <person name="Guo W.B."/>
            <person name="Han X.H."/>
            <person name="Huang E.J."/>
            <person name="Li L.F."/>
            <person name="Wei W."/>
            <person name="Gao Y.C."/>
            <person name="Liu J.Z."/>
            <person name="Shao H.Z."/>
            <person name="Wang X."/>
            <person name="Wang C.C."/>
            <person name="Yang T.C."/>
            <person name="Huo Q.B."/>
            <person name="Li W."/>
            <person name="Chen H.Y."/>
            <person name="Chen S.E."/>
            <person name="Zhou L.G."/>
            <person name="Ni X.B."/>
            <person name="Tian J.H."/>
            <person name="Sheng Y."/>
            <person name="Liu T."/>
            <person name="Pan Y.S."/>
            <person name="Xia L.Y."/>
            <person name="Li J."/>
            <person name="Zhao F."/>
            <person name="Cao W.C."/>
        </authorList>
    </citation>
    <scope>NUCLEOTIDE SEQUENCE</scope>
    <source>
        <strain evidence="2">Rsan-2018</strain>
    </source>
</reference>
<feature type="compositionally biased region" description="Basic and acidic residues" evidence="1">
    <location>
        <begin position="48"/>
        <end position="77"/>
    </location>
</feature>
<organism evidence="2 3">
    <name type="scientific">Rhipicephalus sanguineus</name>
    <name type="common">Brown dog tick</name>
    <name type="synonym">Ixodes sanguineus</name>
    <dbReference type="NCBI Taxonomy" id="34632"/>
    <lineage>
        <taxon>Eukaryota</taxon>
        <taxon>Metazoa</taxon>
        <taxon>Ecdysozoa</taxon>
        <taxon>Arthropoda</taxon>
        <taxon>Chelicerata</taxon>
        <taxon>Arachnida</taxon>
        <taxon>Acari</taxon>
        <taxon>Parasitiformes</taxon>
        <taxon>Ixodida</taxon>
        <taxon>Ixodoidea</taxon>
        <taxon>Ixodidae</taxon>
        <taxon>Rhipicephalinae</taxon>
        <taxon>Rhipicephalus</taxon>
        <taxon>Rhipicephalus</taxon>
    </lineage>
</organism>
<evidence type="ECO:0000313" key="3">
    <source>
        <dbReference type="Proteomes" id="UP000821837"/>
    </source>
</evidence>
<dbReference type="AlphaFoldDB" id="A0A9D4PWR2"/>
<proteinExistence type="predicted"/>
<sequence length="245" mass="27181">MPRRGRKCHSAHKFGSKGGKNAPHTPAAVAANGTVTTALPDSDVEAPTESRQHRNGLDTHDSSGDTDRAQQRADEKVAGSSSSSDSPRSGEGNVRDSHPPESEPDYMIVDLDCINALIARRTRQSLEVRQREAGRAALGVHRGVPNEAVQGEVGWSSFEAREAVSKLAYERRLSQLPDGRWAREVFKYIHLKCINTKWVLRTKRLAERYEVAPCRLTEKPQRDRRTKGYVNLFLEATEANGGWGQ</sequence>
<keyword evidence="3" id="KW-1185">Reference proteome</keyword>
<gene>
    <name evidence="2" type="ORF">HPB52_015486</name>
</gene>
<reference evidence="2" key="2">
    <citation type="submission" date="2021-09" db="EMBL/GenBank/DDBJ databases">
        <authorList>
            <person name="Jia N."/>
            <person name="Wang J."/>
            <person name="Shi W."/>
            <person name="Du L."/>
            <person name="Sun Y."/>
            <person name="Zhan W."/>
            <person name="Jiang J."/>
            <person name="Wang Q."/>
            <person name="Zhang B."/>
            <person name="Ji P."/>
            <person name="Sakyi L.B."/>
            <person name="Cui X."/>
            <person name="Yuan T."/>
            <person name="Jiang B."/>
            <person name="Yang W."/>
            <person name="Lam T.T.-Y."/>
            <person name="Chang Q."/>
            <person name="Ding S."/>
            <person name="Wang X."/>
            <person name="Zhu J."/>
            <person name="Ruan X."/>
            <person name="Zhao L."/>
            <person name="Wei J."/>
            <person name="Que T."/>
            <person name="Du C."/>
            <person name="Cheng J."/>
            <person name="Dai P."/>
            <person name="Han X."/>
            <person name="Huang E."/>
            <person name="Gao Y."/>
            <person name="Liu J."/>
            <person name="Shao H."/>
            <person name="Ye R."/>
            <person name="Li L."/>
            <person name="Wei W."/>
            <person name="Wang X."/>
            <person name="Wang C."/>
            <person name="Huo Q."/>
            <person name="Li W."/>
            <person name="Guo W."/>
            <person name="Chen H."/>
            <person name="Chen S."/>
            <person name="Zhou L."/>
            <person name="Zhou L."/>
            <person name="Ni X."/>
            <person name="Tian J."/>
            <person name="Zhou Y."/>
            <person name="Sheng Y."/>
            <person name="Liu T."/>
            <person name="Pan Y."/>
            <person name="Xia L."/>
            <person name="Li J."/>
            <person name="Zhao F."/>
            <person name="Cao W."/>
        </authorList>
    </citation>
    <scope>NUCLEOTIDE SEQUENCE</scope>
    <source>
        <strain evidence="2">Rsan-2018</strain>
        <tissue evidence="2">Larvae</tissue>
    </source>
</reference>
<dbReference type="VEuPathDB" id="VectorBase:RSAN_047412"/>
<feature type="region of interest" description="Disordered" evidence="1">
    <location>
        <begin position="1"/>
        <end position="106"/>
    </location>
</feature>
<accession>A0A9D4PWR2</accession>
<dbReference type="EMBL" id="JABSTV010001250">
    <property type="protein sequence ID" value="KAH7957116.1"/>
    <property type="molecule type" value="Genomic_DNA"/>
</dbReference>
<evidence type="ECO:0000313" key="2">
    <source>
        <dbReference type="EMBL" id="KAH7957116.1"/>
    </source>
</evidence>
<feature type="compositionally biased region" description="Low complexity" evidence="1">
    <location>
        <begin position="25"/>
        <end position="38"/>
    </location>
</feature>
<feature type="compositionally biased region" description="Basic residues" evidence="1">
    <location>
        <begin position="1"/>
        <end position="15"/>
    </location>
</feature>
<feature type="compositionally biased region" description="Low complexity" evidence="1">
    <location>
        <begin position="80"/>
        <end position="89"/>
    </location>
</feature>
<dbReference type="Proteomes" id="UP000821837">
    <property type="component" value="Unassembled WGS sequence"/>
</dbReference>
<evidence type="ECO:0000256" key="1">
    <source>
        <dbReference type="SAM" id="MobiDB-lite"/>
    </source>
</evidence>
<protein>
    <submittedName>
        <fullName evidence="2">Uncharacterized protein</fullName>
    </submittedName>
</protein>
<comment type="caution">
    <text evidence="2">The sequence shown here is derived from an EMBL/GenBank/DDBJ whole genome shotgun (WGS) entry which is preliminary data.</text>
</comment>